<evidence type="ECO:0000256" key="1">
    <source>
        <dbReference type="SAM" id="MobiDB-lite"/>
    </source>
</evidence>
<evidence type="ECO:0000313" key="2">
    <source>
        <dbReference type="EMBL" id="KAK2827956.1"/>
    </source>
</evidence>
<dbReference type="Gene3D" id="2.40.50.140">
    <property type="entry name" value="Nucleic acid-binding proteins"/>
    <property type="match status" value="2"/>
</dbReference>
<organism evidence="2 3">
    <name type="scientific">Channa striata</name>
    <name type="common">Snakehead murrel</name>
    <name type="synonym">Ophicephalus striatus</name>
    <dbReference type="NCBI Taxonomy" id="64152"/>
    <lineage>
        <taxon>Eukaryota</taxon>
        <taxon>Metazoa</taxon>
        <taxon>Chordata</taxon>
        <taxon>Craniata</taxon>
        <taxon>Vertebrata</taxon>
        <taxon>Euteleostomi</taxon>
        <taxon>Actinopterygii</taxon>
        <taxon>Neopterygii</taxon>
        <taxon>Teleostei</taxon>
        <taxon>Neoteleostei</taxon>
        <taxon>Acanthomorphata</taxon>
        <taxon>Anabantaria</taxon>
        <taxon>Anabantiformes</taxon>
        <taxon>Channoidei</taxon>
        <taxon>Channidae</taxon>
        <taxon>Channa</taxon>
    </lineage>
</organism>
<evidence type="ECO:0000313" key="3">
    <source>
        <dbReference type="Proteomes" id="UP001187415"/>
    </source>
</evidence>
<proteinExistence type="predicted"/>
<dbReference type="EMBL" id="JAUPFM010000015">
    <property type="protein sequence ID" value="KAK2827956.1"/>
    <property type="molecule type" value="Genomic_DNA"/>
</dbReference>
<accession>A0AA88M0M5</accession>
<feature type="compositionally biased region" description="Acidic residues" evidence="1">
    <location>
        <begin position="115"/>
        <end position="124"/>
    </location>
</feature>
<feature type="region of interest" description="Disordered" evidence="1">
    <location>
        <begin position="107"/>
        <end position="165"/>
    </location>
</feature>
<evidence type="ECO:0008006" key="4">
    <source>
        <dbReference type="Google" id="ProtNLM"/>
    </source>
</evidence>
<sequence length="465" mass="52709">MSKKLEKDWKSALTSIIQELDASQYDLMLESLQKIPKGRRTDREKMPQIIIEHYGAEKSISSIAEAMDEIPRRDSAVQDLLRPFLEKLRNKGSRCEQGQVFKTWFSRKRKHESDSEPEDVDDQPETGFRKNNIVSDSESSDEEQKAAADPPQKTSSDTQENIPPWRKTINALKLSGVLDKKLIRGKVVQKSGLRKYRTKTKVTKFFFYLGVADETASIKVMVYGKERYQQIKEGSTCLFRDVIMDESLMKVTKLSKISKTSPAHIPEELELQAQMLIYQQWPVYSIEEAKMSEDKTMLSVEGTVKDIGPVKGVNLKKQPKKKERRDFRLEDGTDSIRISMWGGDIMQLRGISSGDSVRVTNVKTNCYYDTVSLNSTDFTRIHKVQSAPVHNVTMDIIGITKANKMKAELEAELGSNVHTFVVASSLLAKAFGVKLADDFEENLFEKIPFRAQAQIQGSPLVLQAA</sequence>
<reference evidence="2" key="1">
    <citation type="submission" date="2023-07" db="EMBL/GenBank/DDBJ databases">
        <title>Chromosome-level Genome Assembly of Striped Snakehead (Channa striata).</title>
        <authorList>
            <person name="Liu H."/>
        </authorList>
    </citation>
    <scope>NUCLEOTIDE SEQUENCE</scope>
    <source>
        <strain evidence="2">Gz</strain>
        <tissue evidence="2">Muscle</tissue>
    </source>
</reference>
<protein>
    <recommendedName>
        <fullName evidence="4">Pyrin domain-containing protein</fullName>
    </recommendedName>
</protein>
<dbReference type="CDD" id="cd04491">
    <property type="entry name" value="SoSSB_OBF"/>
    <property type="match status" value="1"/>
</dbReference>
<gene>
    <name evidence="2" type="ORF">Q5P01_018990</name>
</gene>
<keyword evidence="3" id="KW-1185">Reference proteome</keyword>
<dbReference type="Proteomes" id="UP001187415">
    <property type="component" value="Unassembled WGS sequence"/>
</dbReference>
<name>A0AA88M0M5_CHASR</name>
<comment type="caution">
    <text evidence="2">The sequence shown here is derived from an EMBL/GenBank/DDBJ whole genome shotgun (WGS) entry which is preliminary data.</text>
</comment>
<dbReference type="InterPro" id="IPR012340">
    <property type="entry name" value="NA-bd_OB-fold"/>
</dbReference>
<feature type="compositionally biased region" description="Polar residues" evidence="1">
    <location>
        <begin position="152"/>
        <end position="161"/>
    </location>
</feature>
<dbReference type="SUPFAM" id="SSF50249">
    <property type="entry name" value="Nucleic acid-binding proteins"/>
    <property type="match status" value="2"/>
</dbReference>
<dbReference type="AlphaFoldDB" id="A0AA88M0M5"/>